<dbReference type="Proteomes" id="UP000030302">
    <property type="component" value="Chromosome"/>
</dbReference>
<sequence length="58" mass="6872">MFSPEKVGQQPWLPEGISRLLRVANQESKPLQMPLRQIAEGRQHLIHHLQYFHMEILN</sequence>
<dbReference type="EMBL" id="CP009962">
    <property type="protein sequence ID" value="AIY40748.1"/>
    <property type="molecule type" value="Genomic_DNA"/>
</dbReference>
<organism evidence="1 2">
    <name type="scientific">Collimonas arenae</name>
    <dbReference type="NCBI Taxonomy" id="279058"/>
    <lineage>
        <taxon>Bacteria</taxon>
        <taxon>Pseudomonadati</taxon>
        <taxon>Pseudomonadota</taxon>
        <taxon>Betaproteobacteria</taxon>
        <taxon>Burkholderiales</taxon>
        <taxon>Oxalobacteraceae</taxon>
        <taxon>Collimonas</taxon>
    </lineage>
</organism>
<dbReference type="AlphaFoldDB" id="A0A0A1F7T3"/>
<dbReference type="KEGG" id="care:LT85_1590"/>
<evidence type="ECO:0000313" key="2">
    <source>
        <dbReference type="Proteomes" id="UP000030302"/>
    </source>
</evidence>
<proteinExistence type="predicted"/>
<gene>
    <name evidence="1" type="ORF">LT85_1590</name>
</gene>
<name>A0A0A1F7T3_9BURK</name>
<accession>A0A0A1F7T3</accession>
<evidence type="ECO:0000313" key="1">
    <source>
        <dbReference type="EMBL" id="AIY40748.1"/>
    </source>
</evidence>
<reference evidence="2" key="1">
    <citation type="journal article" date="2014" name="Soil Biol. Biochem.">
        <title>Structure and function of bacterial communities in ageing soils: Insights from the Mendocino ecological staircase.</title>
        <authorList>
            <person name="Uroz S."/>
            <person name="Tech J.J."/>
            <person name="Sawaya N.A."/>
            <person name="Frey-Klett P."/>
            <person name="Leveau J.H.J."/>
        </authorList>
    </citation>
    <scope>NUCLEOTIDE SEQUENCE [LARGE SCALE GENOMIC DNA]</scope>
    <source>
        <strain evidence="2">Cal35</strain>
    </source>
</reference>
<keyword evidence="2" id="KW-1185">Reference proteome</keyword>
<dbReference type="HOGENOM" id="CLU_2971585_0_0_4"/>
<protein>
    <submittedName>
        <fullName evidence="1">Uncharacterized protein</fullName>
    </submittedName>
</protein>